<feature type="non-terminal residue" evidence="1">
    <location>
        <position position="1"/>
    </location>
</feature>
<keyword evidence="2" id="KW-1185">Reference proteome</keyword>
<reference evidence="1" key="1">
    <citation type="submission" date="2020-08" db="EMBL/GenBank/DDBJ databases">
        <title>Multicomponent nature underlies the extraordinary mechanical properties of spider dragline silk.</title>
        <authorList>
            <person name="Kono N."/>
            <person name="Nakamura H."/>
            <person name="Mori M."/>
            <person name="Yoshida Y."/>
            <person name="Ohtoshi R."/>
            <person name="Malay A.D."/>
            <person name="Moran D.A.P."/>
            <person name="Tomita M."/>
            <person name="Numata K."/>
            <person name="Arakawa K."/>
        </authorList>
    </citation>
    <scope>NUCLEOTIDE SEQUENCE</scope>
</reference>
<comment type="caution">
    <text evidence="1">The sequence shown here is derived from an EMBL/GenBank/DDBJ whole genome shotgun (WGS) entry which is preliminary data.</text>
</comment>
<protein>
    <submittedName>
        <fullName evidence="1">Uncharacterized protein</fullName>
    </submittedName>
</protein>
<gene>
    <name evidence="1" type="ORF">TNIN_348741</name>
</gene>
<dbReference type="AlphaFoldDB" id="A0A8X6MLR6"/>
<organism evidence="1 2">
    <name type="scientific">Trichonephila inaurata madagascariensis</name>
    <dbReference type="NCBI Taxonomy" id="2747483"/>
    <lineage>
        <taxon>Eukaryota</taxon>
        <taxon>Metazoa</taxon>
        <taxon>Ecdysozoa</taxon>
        <taxon>Arthropoda</taxon>
        <taxon>Chelicerata</taxon>
        <taxon>Arachnida</taxon>
        <taxon>Araneae</taxon>
        <taxon>Araneomorphae</taxon>
        <taxon>Entelegynae</taxon>
        <taxon>Araneoidea</taxon>
        <taxon>Nephilidae</taxon>
        <taxon>Trichonephila</taxon>
        <taxon>Trichonephila inaurata</taxon>
    </lineage>
</organism>
<dbReference type="EMBL" id="BMAV01027943">
    <property type="protein sequence ID" value="GFS63692.1"/>
    <property type="molecule type" value="Genomic_DNA"/>
</dbReference>
<accession>A0A8X6MLR6</accession>
<proteinExistence type="predicted"/>
<sequence length="76" mass="8888">VWANCTDIPTLFLPKKVTFSKIEGTRRRGRPPTRWLDVEKDLKLMGISRCKADMTDRINWKKIRESALTCKRPLSL</sequence>
<name>A0A8X6MLR6_9ARAC</name>
<evidence type="ECO:0000313" key="1">
    <source>
        <dbReference type="EMBL" id="GFS63692.1"/>
    </source>
</evidence>
<evidence type="ECO:0000313" key="2">
    <source>
        <dbReference type="Proteomes" id="UP000886998"/>
    </source>
</evidence>
<dbReference type="Proteomes" id="UP000886998">
    <property type="component" value="Unassembled WGS sequence"/>
</dbReference>